<dbReference type="RefSeq" id="WP_076347013.1">
    <property type="nucleotide sequence ID" value="NZ_FTOO01000006.1"/>
</dbReference>
<keyword evidence="1" id="KW-0436">Ligase</keyword>
<dbReference type="OrthoDB" id="2078085at2"/>
<name>A0A1N7MT88_9BACL</name>
<dbReference type="InterPro" id="IPR025681">
    <property type="entry name" value="COOH-NH2_lig"/>
</dbReference>
<accession>A0A1N7MT88</accession>
<evidence type="ECO:0000313" key="2">
    <source>
        <dbReference type="Proteomes" id="UP000186156"/>
    </source>
</evidence>
<dbReference type="STRING" id="252246.SAMN05421799_106101"/>
<reference evidence="2" key="1">
    <citation type="submission" date="2017-01" db="EMBL/GenBank/DDBJ databases">
        <authorList>
            <person name="Varghese N."/>
            <person name="Submissions S."/>
        </authorList>
    </citation>
    <scope>NUCLEOTIDE SEQUENCE [LARGE SCALE GENOMIC DNA]</scope>
    <source>
        <strain evidence="2">DSM 16176</strain>
    </source>
</reference>
<gene>
    <name evidence="1" type="ORF">SAMN05421799_106101</name>
</gene>
<dbReference type="AlphaFoldDB" id="A0A1N7MT88"/>
<dbReference type="EMBL" id="FTOO01000006">
    <property type="protein sequence ID" value="SIS89345.1"/>
    <property type="molecule type" value="Genomic_DNA"/>
</dbReference>
<dbReference type="Pfam" id="PF14395">
    <property type="entry name" value="COOH-NH2_lig"/>
    <property type="match status" value="1"/>
</dbReference>
<dbReference type="GO" id="GO:0016874">
    <property type="term" value="F:ligase activity"/>
    <property type="evidence" value="ECO:0007669"/>
    <property type="project" value="UniProtKB-KW"/>
</dbReference>
<sequence>MAYYLLFKNQPSARRLMASVPRLSRYTASNRMTDRDVLVRWGMMEESDPARGTVLNASEAQRRIASRVQMAKFLRKVGVRVAPRVNRDGLPTTFSRQYRIAIFDFVPIGGFRSDSGVDWTSSRVSRIHESFQEVPLDGDAQTRRATYLATRALHALGLDFGLVSIGVSDRGLLQLLDVSATPILEGRLLEMYRDAVQRFVEREEEWRRSGPPSVTLGTDVELMLRNAQGKMVLASKYFPRKGRIGCDDRSVNFDGRRLPLMELRPAPDTSPDGLMLNLRALMEEASEAINRPTVEWRAGSAPFRPYCTGGHIHISGVPLTARLVRALDHYVGLPLMAVEDPVRAQWRRPKYGFLGDVRQKSHGGFEYRTPASFVCSQAVTRAAFHLAHLVARHYRELPLYDIYSPHLQFAFYQADREALRPVLLRNMDVLRSHPEYGQHQDAIEPLFSMIERGDTWDEAVDVRQEWGVPLRRAQASKRTQVSAVRSM</sequence>
<keyword evidence="2" id="KW-1185">Reference proteome</keyword>
<proteinExistence type="predicted"/>
<evidence type="ECO:0000313" key="1">
    <source>
        <dbReference type="EMBL" id="SIS89345.1"/>
    </source>
</evidence>
<dbReference type="Proteomes" id="UP000186156">
    <property type="component" value="Unassembled WGS sequence"/>
</dbReference>
<organism evidence="1 2">
    <name type="scientific">Alicyclobacillus vulcanalis</name>
    <dbReference type="NCBI Taxonomy" id="252246"/>
    <lineage>
        <taxon>Bacteria</taxon>
        <taxon>Bacillati</taxon>
        <taxon>Bacillota</taxon>
        <taxon>Bacilli</taxon>
        <taxon>Bacillales</taxon>
        <taxon>Alicyclobacillaceae</taxon>
        <taxon>Alicyclobacillus</taxon>
    </lineage>
</organism>
<protein>
    <submittedName>
        <fullName evidence="1">Phage phiEco32-like COOH.NH2 ligase-type 2</fullName>
    </submittedName>
</protein>